<sequence>MWLRLPGLPLSCQNPAIVEVIRNSFGRFLRLDERTKKFKHPMSPRLCVEMDLVVKLPDEVFIIIGTEEIFYQNIEYDMRIGLLPLSPSRPSGIQLPQKAITGHSPSRRPFLFVSTR</sequence>
<dbReference type="PANTHER" id="PTHR31286:SF180">
    <property type="entry name" value="OS10G0362600 PROTEIN"/>
    <property type="match status" value="1"/>
</dbReference>
<proteinExistence type="predicted"/>
<evidence type="ECO:0000313" key="1">
    <source>
        <dbReference type="EMBL" id="GAV57133.1"/>
    </source>
</evidence>
<dbReference type="OrthoDB" id="686753at2759"/>
<comment type="caution">
    <text evidence="1">The sequence shown here is derived from an EMBL/GenBank/DDBJ whole genome shotgun (WGS) entry which is preliminary data.</text>
</comment>
<dbReference type="InterPro" id="IPR040256">
    <property type="entry name" value="At4g02000-like"/>
</dbReference>
<dbReference type="AlphaFoldDB" id="A0A1Q3ANL5"/>
<dbReference type="PANTHER" id="PTHR31286">
    <property type="entry name" value="GLYCINE-RICH CELL WALL STRUCTURAL PROTEIN 1.8-LIKE"/>
    <property type="match status" value="1"/>
</dbReference>
<keyword evidence="2" id="KW-1185">Reference proteome</keyword>
<dbReference type="InParanoid" id="A0A1Q3ANL5"/>
<gene>
    <name evidence="1" type="ORF">CFOL_v3_00671</name>
</gene>
<dbReference type="EMBL" id="BDDD01000018">
    <property type="protein sequence ID" value="GAV57133.1"/>
    <property type="molecule type" value="Genomic_DNA"/>
</dbReference>
<dbReference type="Proteomes" id="UP000187406">
    <property type="component" value="Unassembled WGS sequence"/>
</dbReference>
<evidence type="ECO:0000313" key="2">
    <source>
        <dbReference type="Proteomes" id="UP000187406"/>
    </source>
</evidence>
<protein>
    <submittedName>
        <fullName evidence="1">DUF4283 domain-containing protein</fullName>
    </submittedName>
</protein>
<accession>A0A1Q3ANL5</accession>
<name>A0A1Q3ANL5_CEPFO</name>
<reference evidence="2" key="1">
    <citation type="submission" date="2016-04" db="EMBL/GenBank/DDBJ databases">
        <title>Cephalotus genome sequencing.</title>
        <authorList>
            <person name="Fukushima K."/>
            <person name="Hasebe M."/>
            <person name="Fang X."/>
        </authorList>
    </citation>
    <scope>NUCLEOTIDE SEQUENCE [LARGE SCALE GENOMIC DNA]</scope>
    <source>
        <strain evidence="2">cv. St1</strain>
    </source>
</reference>
<organism evidence="1 2">
    <name type="scientific">Cephalotus follicularis</name>
    <name type="common">Albany pitcher plant</name>
    <dbReference type="NCBI Taxonomy" id="3775"/>
    <lineage>
        <taxon>Eukaryota</taxon>
        <taxon>Viridiplantae</taxon>
        <taxon>Streptophyta</taxon>
        <taxon>Embryophyta</taxon>
        <taxon>Tracheophyta</taxon>
        <taxon>Spermatophyta</taxon>
        <taxon>Magnoliopsida</taxon>
        <taxon>eudicotyledons</taxon>
        <taxon>Gunneridae</taxon>
        <taxon>Pentapetalae</taxon>
        <taxon>rosids</taxon>
        <taxon>fabids</taxon>
        <taxon>Oxalidales</taxon>
        <taxon>Cephalotaceae</taxon>
        <taxon>Cephalotus</taxon>
    </lineage>
</organism>